<keyword evidence="2" id="KW-1185">Reference proteome</keyword>
<accession>A0A7Z0IU78</accession>
<name>A0A7Z0IU78_9ACTN</name>
<gene>
    <name evidence="1" type="ORF">BJ988_004379</name>
</gene>
<proteinExistence type="predicted"/>
<evidence type="ECO:0000313" key="1">
    <source>
        <dbReference type="EMBL" id="NYI79731.1"/>
    </source>
</evidence>
<organism evidence="1 2">
    <name type="scientific">Nocardioides panzhihuensis</name>
    <dbReference type="NCBI Taxonomy" id="860243"/>
    <lineage>
        <taxon>Bacteria</taxon>
        <taxon>Bacillati</taxon>
        <taxon>Actinomycetota</taxon>
        <taxon>Actinomycetes</taxon>
        <taxon>Propionibacteriales</taxon>
        <taxon>Nocardioidaceae</taxon>
        <taxon>Nocardioides</taxon>
    </lineage>
</organism>
<dbReference type="Proteomes" id="UP000564496">
    <property type="component" value="Unassembled WGS sequence"/>
</dbReference>
<sequence>MALLDVARRLRRQHRAGDPGGAPIRLHNLIGDDPHLEVDVRYAPVRPSP</sequence>
<evidence type="ECO:0000313" key="2">
    <source>
        <dbReference type="Proteomes" id="UP000564496"/>
    </source>
</evidence>
<protein>
    <submittedName>
        <fullName evidence="1">Uncharacterized protein</fullName>
    </submittedName>
</protein>
<dbReference type="EMBL" id="JACBZR010000001">
    <property type="protein sequence ID" value="NYI79731.1"/>
    <property type="molecule type" value="Genomic_DNA"/>
</dbReference>
<comment type="caution">
    <text evidence="1">The sequence shown here is derived from an EMBL/GenBank/DDBJ whole genome shotgun (WGS) entry which is preliminary data.</text>
</comment>
<dbReference type="AlphaFoldDB" id="A0A7Z0IU78"/>
<reference evidence="1 2" key="1">
    <citation type="submission" date="2020-07" db="EMBL/GenBank/DDBJ databases">
        <title>Sequencing the genomes of 1000 actinobacteria strains.</title>
        <authorList>
            <person name="Klenk H.-P."/>
        </authorList>
    </citation>
    <scope>NUCLEOTIDE SEQUENCE [LARGE SCALE GENOMIC DNA]</scope>
    <source>
        <strain evidence="1 2">DSM 26487</strain>
    </source>
</reference>
<dbReference type="RefSeq" id="WP_179660002.1">
    <property type="nucleotide sequence ID" value="NZ_JACBZR010000001.1"/>
</dbReference>